<dbReference type="Gene3D" id="2.40.70.10">
    <property type="entry name" value="Acid Proteases"/>
    <property type="match status" value="1"/>
</dbReference>
<dbReference type="Proteomes" id="UP000198287">
    <property type="component" value="Unassembled WGS sequence"/>
</dbReference>
<feature type="compositionally biased region" description="Polar residues" evidence="1">
    <location>
        <begin position="250"/>
        <end position="264"/>
    </location>
</feature>
<dbReference type="InterPro" id="IPR021109">
    <property type="entry name" value="Peptidase_aspartic_dom_sf"/>
</dbReference>
<reference evidence="2 3" key="1">
    <citation type="submission" date="2015-12" db="EMBL/GenBank/DDBJ databases">
        <title>The genome of Folsomia candida.</title>
        <authorList>
            <person name="Faddeeva A."/>
            <person name="Derks M.F."/>
            <person name="Anvar Y."/>
            <person name="Smit S."/>
            <person name="Van Straalen N."/>
            <person name="Roelofs D."/>
        </authorList>
    </citation>
    <scope>NUCLEOTIDE SEQUENCE [LARGE SCALE GENOMIC DNA]</scope>
    <source>
        <strain evidence="2 3">VU population</strain>
        <tissue evidence="2">Whole body</tissue>
    </source>
</reference>
<keyword evidence="3" id="KW-1185">Reference proteome</keyword>
<name>A0A226DQ40_FOLCA</name>
<evidence type="ECO:0000256" key="1">
    <source>
        <dbReference type="SAM" id="MobiDB-lite"/>
    </source>
</evidence>
<dbReference type="CDD" id="cd00303">
    <property type="entry name" value="retropepsin_like"/>
    <property type="match status" value="1"/>
</dbReference>
<protein>
    <submittedName>
        <fullName evidence="2">Uncharacterized protein</fullName>
    </submittedName>
</protein>
<organism evidence="2 3">
    <name type="scientific">Folsomia candida</name>
    <name type="common">Springtail</name>
    <dbReference type="NCBI Taxonomy" id="158441"/>
    <lineage>
        <taxon>Eukaryota</taxon>
        <taxon>Metazoa</taxon>
        <taxon>Ecdysozoa</taxon>
        <taxon>Arthropoda</taxon>
        <taxon>Hexapoda</taxon>
        <taxon>Collembola</taxon>
        <taxon>Entomobryomorpha</taxon>
        <taxon>Isotomoidea</taxon>
        <taxon>Isotomidae</taxon>
        <taxon>Proisotominae</taxon>
        <taxon>Folsomia</taxon>
    </lineage>
</organism>
<dbReference type="EMBL" id="LNIX01000013">
    <property type="protein sequence ID" value="OXA47200.1"/>
    <property type="molecule type" value="Genomic_DNA"/>
</dbReference>
<gene>
    <name evidence="2" type="ORF">Fcan01_17992</name>
</gene>
<evidence type="ECO:0000313" key="3">
    <source>
        <dbReference type="Proteomes" id="UP000198287"/>
    </source>
</evidence>
<sequence>MFTDKPGPSFPQLLMLDSGASLSGCSIKFARNFPHYDIEPMTVSGVTGQTTVSKSIRFFCIFNGKRYKQQVYIIPSLKRDLIFGNDFLLQHGTHINYLTKQIHIHGEIFKMFLSEEEADESVPSPSIREPNVPIPLDELNHLEAFNHSSELPCDPIPVRVKHTFTLGPKGYEKVPVKVSLKKCFNPAAPHLFEFTPNFLLKHEVMGPGLLAYPSDFNFLILSGLGNPQTLYQDEIVGHLCPISDMYSVQSPPSSTNSMHLSTTRPAPPSPPQVSVPMSDEQLESLKFADDLTDQKSTKNPNFVIF</sequence>
<feature type="region of interest" description="Disordered" evidence="1">
    <location>
        <begin position="250"/>
        <end position="279"/>
    </location>
</feature>
<dbReference type="SUPFAM" id="SSF50630">
    <property type="entry name" value="Acid proteases"/>
    <property type="match status" value="1"/>
</dbReference>
<comment type="caution">
    <text evidence="2">The sequence shown here is derived from an EMBL/GenBank/DDBJ whole genome shotgun (WGS) entry which is preliminary data.</text>
</comment>
<dbReference type="AlphaFoldDB" id="A0A226DQ40"/>
<proteinExistence type="predicted"/>
<evidence type="ECO:0000313" key="2">
    <source>
        <dbReference type="EMBL" id="OXA47200.1"/>
    </source>
</evidence>
<accession>A0A226DQ40</accession>